<protein>
    <submittedName>
        <fullName evidence="3">Uncharacterized protein</fullName>
    </submittedName>
</protein>
<dbReference type="AlphaFoldDB" id="A0A8D9E6R8"/>
<dbReference type="EMBL" id="HBUF01018904">
    <property type="protein sequence ID" value="CAG6610598.1"/>
    <property type="molecule type" value="Transcribed_RNA"/>
</dbReference>
<proteinExistence type="predicted"/>
<feature type="region of interest" description="Disordered" evidence="1">
    <location>
        <begin position="97"/>
        <end position="116"/>
    </location>
</feature>
<feature type="transmembrane region" description="Helical" evidence="2">
    <location>
        <begin position="12"/>
        <end position="30"/>
    </location>
</feature>
<keyword evidence="2" id="KW-0812">Transmembrane</keyword>
<dbReference type="EMBL" id="HBUF01239523">
    <property type="protein sequence ID" value="CAG6676372.1"/>
    <property type="molecule type" value="Transcribed_RNA"/>
</dbReference>
<keyword evidence="2" id="KW-0472">Membrane</keyword>
<dbReference type="EMBL" id="HBUF01420016">
    <property type="protein sequence ID" value="CAG6740643.1"/>
    <property type="molecule type" value="Transcribed_RNA"/>
</dbReference>
<feature type="region of interest" description="Disordered" evidence="1">
    <location>
        <begin position="163"/>
        <end position="192"/>
    </location>
</feature>
<dbReference type="EMBL" id="HBUF01018905">
    <property type="protein sequence ID" value="CAG6610599.1"/>
    <property type="molecule type" value="Transcribed_RNA"/>
</dbReference>
<dbReference type="EMBL" id="HBUF01420014">
    <property type="protein sequence ID" value="CAG6740641.1"/>
    <property type="molecule type" value="Transcribed_RNA"/>
</dbReference>
<organism evidence="3">
    <name type="scientific">Cacopsylla melanoneura</name>
    <dbReference type="NCBI Taxonomy" id="428564"/>
    <lineage>
        <taxon>Eukaryota</taxon>
        <taxon>Metazoa</taxon>
        <taxon>Ecdysozoa</taxon>
        <taxon>Arthropoda</taxon>
        <taxon>Hexapoda</taxon>
        <taxon>Insecta</taxon>
        <taxon>Pterygota</taxon>
        <taxon>Neoptera</taxon>
        <taxon>Paraneoptera</taxon>
        <taxon>Hemiptera</taxon>
        <taxon>Sternorrhyncha</taxon>
        <taxon>Psylloidea</taxon>
        <taxon>Psyllidae</taxon>
        <taxon>Psyllinae</taxon>
        <taxon>Cacopsylla</taxon>
    </lineage>
</organism>
<feature type="region of interest" description="Disordered" evidence="1">
    <location>
        <begin position="244"/>
        <end position="264"/>
    </location>
</feature>
<evidence type="ECO:0000256" key="1">
    <source>
        <dbReference type="SAM" id="MobiDB-lite"/>
    </source>
</evidence>
<feature type="compositionally biased region" description="Basic and acidic residues" evidence="1">
    <location>
        <begin position="288"/>
        <end position="307"/>
    </location>
</feature>
<dbReference type="EMBL" id="HBUF01420015">
    <property type="protein sequence ID" value="CAG6740642.1"/>
    <property type="molecule type" value="Transcribed_RNA"/>
</dbReference>
<feature type="region of interest" description="Disordered" evidence="1">
    <location>
        <begin position="278"/>
        <end position="307"/>
    </location>
</feature>
<dbReference type="EMBL" id="HBUF01018903">
    <property type="protein sequence ID" value="CAG6610597.1"/>
    <property type="molecule type" value="Transcribed_RNA"/>
</dbReference>
<accession>A0A8D9E6R8</accession>
<dbReference type="EMBL" id="HBUF01587375">
    <property type="protein sequence ID" value="CAG6772266.1"/>
    <property type="molecule type" value="Transcribed_RNA"/>
</dbReference>
<evidence type="ECO:0000313" key="3">
    <source>
        <dbReference type="EMBL" id="CAG6740640.1"/>
    </source>
</evidence>
<dbReference type="EMBL" id="HBUF01587376">
    <property type="protein sequence ID" value="CAG6772267.1"/>
    <property type="molecule type" value="Transcribed_RNA"/>
</dbReference>
<dbReference type="EMBL" id="HBUF01239524">
    <property type="protein sequence ID" value="CAG6676373.1"/>
    <property type="molecule type" value="Transcribed_RNA"/>
</dbReference>
<reference evidence="3" key="1">
    <citation type="submission" date="2021-05" db="EMBL/GenBank/DDBJ databases">
        <authorList>
            <person name="Alioto T."/>
            <person name="Alioto T."/>
            <person name="Gomez Garrido J."/>
        </authorList>
    </citation>
    <scope>NUCLEOTIDE SEQUENCE</scope>
</reference>
<evidence type="ECO:0000256" key="2">
    <source>
        <dbReference type="SAM" id="Phobius"/>
    </source>
</evidence>
<name>A0A8D9E6R8_9HEMI</name>
<keyword evidence="2" id="KW-1133">Transmembrane helix</keyword>
<feature type="compositionally biased region" description="Basic residues" evidence="1">
    <location>
        <begin position="99"/>
        <end position="108"/>
    </location>
</feature>
<dbReference type="EMBL" id="HBUF01420013">
    <property type="protein sequence ID" value="CAG6740640.1"/>
    <property type="molecule type" value="Transcribed_RNA"/>
</dbReference>
<sequence>MSNEFRNQTRRVLANYIFLTLLLVSIVPPLRTQETHGGFQRSLDEALVGTVEMKVEIGGNKIDIRGDNLRRIRRELGNTAEIKTSLSQETSTKLNVAHTKGKKRKKGYKWPEERKRNDTRNIKETWTEERKQGQSNILRERWRWSEKMKKNHSTKMKAYWKKTKNEGATRRKWKERSEATKEKWRQEKAKGENSKMVKAINLLVRRSKERWKQLREEGNTQRHKEVGLKLSEYWRKQRELGITRKSKRKSERAKQYWKNMTDEQRAARYKQLAHQLNEYRKKEKKRKQLMEELRNSEKLEQNKTQKM</sequence>